<organism evidence="1 2">
    <name type="scientific">Smallanthus sonchifolius</name>
    <dbReference type="NCBI Taxonomy" id="185202"/>
    <lineage>
        <taxon>Eukaryota</taxon>
        <taxon>Viridiplantae</taxon>
        <taxon>Streptophyta</taxon>
        <taxon>Embryophyta</taxon>
        <taxon>Tracheophyta</taxon>
        <taxon>Spermatophyta</taxon>
        <taxon>Magnoliopsida</taxon>
        <taxon>eudicotyledons</taxon>
        <taxon>Gunneridae</taxon>
        <taxon>Pentapetalae</taxon>
        <taxon>asterids</taxon>
        <taxon>campanulids</taxon>
        <taxon>Asterales</taxon>
        <taxon>Asteraceae</taxon>
        <taxon>Asteroideae</taxon>
        <taxon>Heliantheae alliance</taxon>
        <taxon>Millerieae</taxon>
        <taxon>Smallanthus</taxon>
    </lineage>
</organism>
<proteinExistence type="predicted"/>
<comment type="caution">
    <text evidence="1">The sequence shown here is derived from an EMBL/GenBank/DDBJ whole genome shotgun (WGS) entry which is preliminary data.</text>
</comment>
<protein>
    <submittedName>
        <fullName evidence="1">Uncharacterized protein</fullName>
    </submittedName>
</protein>
<evidence type="ECO:0000313" key="2">
    <source>
        <dbReference type="Proteomes" id="UP001056120"/>
    </source>
</evidence>
<reference evidence="1 2" key="2">
    <citation type="journal article" date="2022" name="Mol. Ecol. Resour.">
        <title>The genomes of chicory, endive, great burdock and yacon provide insights into Asteraceae paleo-polyploidization history and plant inulin production.</title>
        <authorList>
            <person name="Fan W."/>
            <person name="Wang S."/>
            <person name="Wang H."/>
            <person name="Wang A."/>
            <person name="Jiang F."/>
            <person name="Liu H."/>
            <person name="Zhao H."/>
            <person name="Xu D."/>
            <person name="Zhang Y."/>
        </authorList>
    </citation>
    <scope>NUCLEOTIDE SEQUENCE [LARGE SCALE GENOMIC DNA]</scope>
    <source>
        <strain evidence="2">cv. Yunnan</strain>
        <tissue evidence="1">Leaves</tissue>
    </source>
</reference>
<evidence type="ECO:0000313" key="1">
    <source>
        <dbReference type="EMBL" id="KAI3786410.1"/>
    </source>
</evidence>
<sequence>MGPFLESVGGTKPGGGIPTGASCDALSSPPDPSMFPLVPIVGANSSSDHSASWECPNSRHMSSYRDGKGAGPTKGQETASIAAKEPPLSMKVHQIQAQEAPILSTPVSSHSIPNQIVLVTVAHNRQIHPGTHRRQIQAQEGASDAIV</sequence>
<keyword evidence="2" id="KW-1185">Reference proteome</keyword>
<dbReference type="Proteomes" id="UP001056120">
    <property type="component" value="Linkage Group LG13"/>
</dbReference>
<name>A0ACB9GTW4_9ASTR</name>
<accession>A0ACB9GTW4</accession>
<reference evidence="2" key="1">
    <citation type="journal article" date="2022" name="Mol. Ecol. Resour.">
        <title>The genomes of chicory, endive, great burdock and yacon provide insights into Asteraceae palaeo-polyploidization history and plant inulin production.</title>
        <authorList>
            <person name="Fan W."/>
            <person name="Wang S."/>
            <person name="Wang H."/>
            <person name="Wang A."/>
            <person name="Jiang F."/>
            <person name="Liu H."/>
            <person name="Zhao H."/>
            <person name="Xu D."/>
            <person name="Zhang Y."/>
        </authorList>
    </citation>
    <scope>NUCLEOTIDE SEQUENCE [LARGE SCALE GENOMIC DNA]</scope>
    <source>
        <strain evidence="2">cv. Yunnan</strain>
    </source>
</reference>
<dbReference type="EMBL" id="CM042030">
    <property type="protein sequence ID" value="KAI3786410.1"/>
    <property type="molecule type" value="Genomic_DNA"/>
</dbReference>
<gene>
    <name evidence="1" type="ORF">L1987_40062</name>
</gene>